<evidence type="ECO:0000256" key="3">
    <source>
        <dbReference type="ARBA" id="ARBA00022741"/>
    </source>
</evidence>
<comment type="similarity">
    <text evidence="1 6">Belongs to the eukaryotic diacylglycerol kinase family.</text>
</comment>
<dbReference type="InterPro" id="IPR001206">
    <property type="entry name" value="Diacylglycerol_kinase_cat_dom"/>
</dbReference>
<keyword evidence="4 6" id="KW-0418">Kinase</keyword>
<evidence type="ECO:0000259" key="8">
    <source>
        <dbReference type="PROSITE" id="PS50146"/>
    </source>
</evidence>
<accession>A0A7S3FCX3</accession>
<dbReference type="GO" id="GO:0007200">
    <property type="term" value="P:phospholipase C-activating G protein-coupled receptor signaling pathway"/>
    <property type="evidence" value="ECO:0007669"/>
    <property type="project" value="InterPro"/>
</dbReference>
<dbReference type="InterPro" id="IPR000756">
    <property type="entry name" value="Diacylglycerol_kin_accessory"/>
</dbReference>
<evidence type="ECO:0000256" key="7">
    <source>
        <dbReference type="SAM" id="MobiDB-lite"/>
    </source>
</evidence>
<dbReference type="PANTHER" id="PTHR11255">
    <property type="entry name" value="DIACYLGLYCEROL KINASE"/>
    <property type="match status" value="1"/>
</dbReference>
<dbReference type="InterPro" id="IPR017438">
    <property type="entry name" value="ATP-NAD_kinase_N"/>
</dbReference>
<dbReference type="EC" id="2.7.1.107" evidence="6"/>
<dbReference type="PROSITE" id="PS50146">
    <property type="entry name" value="DAGK"/>
    <property type="match status" value="1"/>
</dbReference>
<evidence type="ECO:0000256" key="1">
    <source>
        <dbReference type="ARBA" id="ARBA00009280"/>
    </source>
</evidence>
<dbReference type="GO" id="GO:0005524">
    <property type="term" value="F:ATP binding"/>
    <property type="evidence" value="ECO:0007669"/>
    <property type="project" value="UniProtKB-KW"/>
</dbReference>
<dbReference type="Pfam" id="PF00609">
    <property type="entry name" value="DAGK_acc"/>
    <property type="match status" value="1"/>
</dbReference>
<dbReference type="InterPro" id="IPR037607">
    <property type="entry name" value="DGK"/>
</dbReference>
<evidence type="ECO:0000256" key="4">
    <source>
        <dbReference type="ARBA" id="ARBA00022777"/>
    </source>
</evidence>
<reference evidence="10" key="1">
    <citation type="submission" date="2021-01" db="EMBL/GenBank/DDBJ databases">
        <authorList>
            <person name="Corre E."/>
            <person name="Pelletier E."/>
            <person name="Niang G."/>
            <person name="Scheremetjew M."/>
            <person name="Finn R."/>
            <person name="Kale V."/>
            <person name="Holt S."/>
            <person name="Cochrane G."/>
            <person name="Meng A."/>
            <person name="Brown T."/>
            <person name="Cohen L."/>
        </authorList>
    </citation>
    <scope>NUCLEOTIDE SEQUENCE</scope>
    <source>
        <strain evidence="10">RCC927</strain>
    </source>
</reference>
<feature type="region of interest" description="Disordered" evidence="7">
    <location>
        <begin position="1"/>
        <end position="24"/>
    </location>
</feature>
<keyword evidence="3 6" id="KW-0547">Nucleotide-binding</keyword>
<sequence>MAKEWYAHAAPAEKQTTKATDGARPPASVVLCCGGDGTFNWVSTVLLELELEAPAGAAPFRPDLVPVPLGTGNDLSRALGWGGAYPGEQGLGGVVAAAREAPRGASLDLWAVHFDTARPKFPQMENYFSVGVDALAAKRFADLREANPEQFKSQTKNKAVYASEGAKLAVSGATTLNYKVKQLLVGGEACELPEGTKSIVVLNIPSFGSGTDPWGKGTHLRRRKDFAPPAVNDGLLEVVALRSVADVPKLMALGAATAGRISAARVGQGSSVRIVFEGAEAAQEEHPTCCGLWKKKSARTTLAAQVDGEAWEFPFASEVIDITLKGRVGVRFGPEHAAGEGISAGQVDGSKGAPELGWVPESAASKRADAEANAASSTSSVSAA</sequence>
<dbReference type="GO" id="GO:0016020">
    <property type="term" value="C:membrane"/>
    <property type="evidence" value="ECO:0007669"/>
    <property type="project" value="TreeGrafter"/>
</dbReference>
<organism evidence="10">
    <name type="scientific">Prasinoderma singulare</name>
    <dbReference type="NCBI Taxonomy" id="676789"/>
    <lineage>
        <taxon>Eukaryota</taxon>
        <taxon>Viridiplantae</taxon>
        <taxon>Prasinodermophyta</taxon>
        <taxon>Prasinodermophyceae</taxon>
        <taxon>Prasinodermales</taxon>
        <taxon>Prasinodermaceae</taxon>
        <taxon>Prasinoderma</taxon>
    </lineage>
</organism>
<name>A0A7S3FCX3_9VIRI</name>
<keyword evidence="5 6" id="KW-0067">ATP-binding</keyword>
<dbReference type="SUPFAM" id="SSF111331">
    <property type="entry name" value="NAD kinase/diacylglycerol kinase-like"/>
    <property type="match status" value="1"/>
</dbReference>
<proteinExistence type="inferred from homology"/>
<comment type="catalytic activity">
    <reaction evidence="6">
        <text>a 1,2-diacyl-sn-glycerol + ATP = a 1,2-diacyl-sn-glycero-3-phosphate + ADP + H(+)</text>
        <dbReference type="Rhea" id="RHEA:10272"/>
        <dbReference type="ChEBI" id="CHEBI:15378"/>
        <dbReference type="ChEBI" id="CHEBI:17815"/>
        <dbReference type="ChEBI" id="CHEBI:30616"/>
        <dbReference type="ChEBI" id="CHEBI:58608"/>
        <dbReference type="ChEBI" id="CHEBI:456216"/>
        <dbReference type="EC" id="2.7.1.107"/>
    </reaction>
</comment>
<dbReference type="GO" id="GO:0004143">
    <property type="term" value="F:ATP-dependent diacylglycerol kinase activity"/>
    <property type="evidence" value="ECO:0007669"/>
    <property type="project" value="UniProtKB-EC"/>
</dbReference>
<dbReference type="Gene3D" id="2.60.200.40">
    <property type="match status" value="1"/>
</dbReference>
<evidence type="ECO:0000256" key="6">
    <source>
        <dbReference type="RuleBase" id="RU361128"/>
    </source>
</evidence>
<dbReference type="SMART" id="SM00046">
    <property type="entry name" value="DAGKc"/>
    <property type="match status" value="1"/>
</dbReference>
<feature type="domain" description="DAGKc" evidence="8">
    <location>
        <begin position="1"/>
        <end position="116"/>
    </location>
</feature>
<evidence type="ECO:0000256" key="2">
    <source>
        <dbReference type="ARBA" id="ARBA00022679"/>
    </source>
</evidence>
<evidence type="ECO:0000313" key="9">
    <source>
        <dbReference type="EMBL" id="CAE0136719.1"/>
    </source>
</evidence>
<dbReference type="Pfam" id="PF00781">
    <property type="entry name" value="DAGK_cat"/>
    <property type="match status" value="1"/>
</dbReference>
<evidence type="ECO:0000256" key="5">
    <source>
        <dbReference type="ARBA" id="ARBA00022840"/>
    </source>
</evidence>
<dbReference type="EMBL" id="HBHY01009407">
    <property type="protein sequence ID" value="CAE0136719.1"/>
    <property type="molecule type" value="Transcribed_RNA"/>
</dbReference>
<feature type="region of interest" description="Disordered" evidence="7">
    <location>
        <begin position="339"/>
        <end position="384"/>
    </location>
</feature>
<keyword evidence="2 6" id="KW-0808">Transferase</keyword>
<dbReference type="InterPro" id="IPR016064">
    <property type="entry name" value="NAD/diacylglycerol_kinase_sf"/>
</dbReference>
<gene>
    <name evidence="9" type="ORF">PSIN1315_LOCUS6043</name>
    <name evidence="10" type="ORF">PSIN1315_LOCUS6044</name>
</gene>
<dbReference type="SMART" id="SM00045">
    <property type="entry name" value="DAGKa"/>
    <property type="match status" value="1"/>
</dbReference>
<feature type="compositionally biased region" description="Low complexity" evidence="7">
    <location>
        <begin position="371"/>
        <end position="384"/>
    </location>
</feature>
<dbReference type="Gene3D" id="3.40.50.10330">
    <property type="entry name" value="Probable inorganic polyphosphate/atp-NAD kinase, domain 1"/>
    <property type="match status" value="1"/>
</dbReference>
<protein>
    <recommendedName>
        <fullName evidence="6">Diacylglycerol kinase</fullName>
        <shortName evidence="6">DAG kinase</shortName>
        <ecNumber evidence="6">2.7.1.107</ecNumber>
    </recommendedName>
</protein>
<dbReference type="AlphaFoldDB" id="A0A7S3FCX3"/>
<dbReference type="EMBL" id="HBHY01009408">
    <property type="protein sequence ID" value="CAE0136721.1"/>
    <property type="molecule type" value="Transcribed_RNA"/>
</dbReference>
<evidence type="ECO:0000313" key="10">
    <source>
        <dbReference type="EMBL" id="CAE0136721.1"/>
    </source>
</evidence>